<evidence type="ECO:0000313" key="3">
    <source>
        <dbReference type="EMBL" id="GIJ55019.1"/>
    </source>
</evidence>
<dbReference type="Proteomes" id="UP000612585">
    <property type="component" value="Unassembled WGS sequence"/>
</dbReference>
<feature type="region of interest" description="Disordered" evidence="1">
    <location>
        <begin position="36"/>
        <end position="73"/>
    </location>
</feature>
<dbReference type="RefSeq" id="WP_203991201.1">
    <property type="nucleotide sequence ID" value="NZ_BOPG01000013.1"/>
</dbReference>
<feature type="compositionally biased region" description="Polar residues" evidence="1">
    <location>
        <begin position="36"/>
        <end position="46"/>
    </location>
</feature>
<evidence type="ECO:0000256" key="1">
    <source>
        <dbReference type="SAM" id="MobiDB-lite"/>
    </source>
</evidence>
<feature type="signal peptide" evidence="2">
    <location>
        <begin position="1"/>
        <end position="20"/>
    </location>
</feature>
<organism evidence="3 4">
    <name type="scientific">Virgisporangium aurantiacum</name>
    <dbReference type="NCBI Taxonomy" id="175570"/>
    <lineage>
        <taxon>Bacteria</taxon>
        <taxon>Bacillati</taxon>
        <taxon>Actinomycetota</taxon>
        <taxon>Actinomycetes</taxon>
        <taxon>Micromonosporales</taxon>
        <taxon>Micromonosporaceae</taxon>
        <taxon>Virgisporangium</taxon>
    </lineage>
</organism>
<gene>
    <name evidence="3" type="ORF">Vau01_025350</name>
</gene>
<evidence type="ECO:0000313" key="4">
    <source>
        <dbReference type="Proteomes" id="UP000612585"/>
    </source>
</evidence>
<proteinExistence type="predicted"/>
<dbReference type="EMBL" id="BOPG01000013">
    <property type="protein sequence ID" value="GIJ55019.1"/>
    <property type="molecule type" value="Genomic_DNA"/>
</dbReference>
<keyword evidence="2" id="KW-0732">Signal</keyword>
<evidence type="ECO:0008006" key="5">
    <source>
        <dbReference type="Google" id="ProtNLM"/>
    </source>
</evidence>
<evidence type="ECO:0000256" key="2">
    <source>
        <dbReference type="SAM" id="SignalP"/>
    </source>
</evidence>
<accession>A0A8J3Z0F7</accession>
<dbReference type="AlphaFoldDB" id="A0A8J3Z0F7"/>
<reference evidence="3" key="1">
    <citation type="submission" date="2021-01" db="EMBL/GenBank/DDBJ databases">
        <title>Whole genome shotgun sequence of Virgisporangium aurantiacum NBRC 16421.</title>
        <authorList>
            <person name="Komaki H."/>
            <person name="Tamura T."/>
        </authorList>
    </citation>
    <scope>NUCLEOTIDE SEQUENCE</scope>
    <source>
        <strain evidence="3">NBRC 16421</strain>
    </source>
</reference>
<protein>
    <recommendedName>
        <fullName evidence="5">YD repeat-containing protein</fullName>
    </recommendedName>
</protein>
<feature type="chain" id="PRO_5038423609" description="YD repeat-containing protein" evidence="2">
    <location>
        <begin position="21"/>
        <end position="73"/>
    </location>
</feature>
<comment type="caution">
    <text evidence="3">The sequence shown here is derived from an EMBL/GenBank/DDBJ whole genome shotgun (WGS) entry which is preliminary data.</text>
</comment>
<sequence length="73" mass="7506">MSRRIAALLAGLALSGTLTWSIGPLVHQGDGSVTAGTRVTGVSTPDGTRVTETPDGTRVTETPDGTRVTGQNW</sequence>
<name>A0A8J3Z0F7_9ACTN</name>
<keyword evidence="4" id="KW-1185">Reference proteome</keyword>